<keyword evidence="3" id="KW-1185">Reference proteome</keyword>
<dbReference type="EMBL" id="JBHTBJ010000036">
    <property type="protein sequence ID" value="MFC7278664.1"/>
    <property type="molecule type" value="Genomic_DNA"/>
</dbReference>
<accession>A0ABW2I1C8</accession>
<evidence type="ECO:0000313" key="3">
    <source>
        <dbReference type="Proteomes" id="UP001596548"/>
    </source>
</evidence>
<feature type="region of interest" description="Disordered" evidence="1">
    <location>
        <begin position="68"/>
        <end position="112"/>
    </location>
</feature>
<evidence type="ECO:0000313" key="2">
    <source>
        <dbReference type="EMBL" id="MFC7278664.1"/>
    </source>
</evidence>
<proteinExistence type="predicted"/>
<gene>
    <name evidence="2" type="ORF">ACFQS1_32260</name>
</gene>
<dbReference type="RefSeq" id="WP_378975722.1">
    <property type="nucleotide sequence ID" value="NZ_JBHTBJ010000036.1"/>
</dbReference>
<organism evidence="2 3">
    <name type="scientific">Paractinoplanes rhizophilus</name>
    <dbReference type="NCBI Taxonomy" id="1416877"/>
    <lineage>
        <taxon>Bacteria</taxon>
        <taxon>Bacillati</taxon>
        <taxon>Actinomycetota</taxon>
        <taxon>Actinomycetes</taxon>
        <taxon>Micromonosporales</taxon>
        <taxon>Micromonosporaceae</taxon>
        <taxon>Paractinoplanes</taxon>
    </lineage>
</organism>
<reference evidence="3" key="1">
    <citation type="journal article" date="2019" name="Int. J. Syst. Evol. Microbiol.">
        <title>The Global Catalogue of Microorganisms (GCM) 10K type strain sequencing project: providing services to taxonomists for standard genome sequencing and annotation.</title>
        <authorList>
            <consortium name="The Broad Institute Genomics Platform"/>
            <consortium name="The Broad Institute Genome Sequencing Center for Infectious Disease"/>
            <person name="Wu L."/>
            <person name="Ma J."/>
        </authorList>
    </citation>
    <scope>NUCLEOTIDE SEQUENCE [LARGE SCALE GENOMIC DNA]</scope>
    <source>
        <strain evidence="3">XZYJT-10</strain>
    </source>
</reference>
<name>A0ABW2I1C8_9ACTN</name>
<protein>
    <submittedName>
        <fullName evidence="2">Uncharacterized protein</fullName>
    </submittedName>
</protein>
<comment type="caution">
    <text evidence="2">The sequence shown here is derived from an EMBL/GenBank/DDBJ whole genome shotgun (WGS) entry which is preliminary data.</text>
</comment>
<feature type="compositionally biased region" description="Gly residues" evidence="1">
    <location>
        <begin position="101"/>
        <end position="112"/>
    </location>
</feature>
<evidence type="ECO:0000256" key="1">
    <source>
        <dbReference type="SAM" id="MobiDB-lite"/>
    </source>
</evidence>
<dbReference type="Proteomes" id="UP001596548">
    <property type="component" value="Unassembled WGS sequence"/>
</dbReference>
<sequence length="144" mass="15184">MLQLESIVGGLVSFLGADITVEHSPGVSERIYWSRRFDRRFALGLPLQRVACRQVRAGRRTSAFGEAIQADTTGGHGDQLNRSVSDAAGGTGGISRRDQPGGPGCAGTSAGIGGARQATADLARMLTELKALVDGRRDQVHRVV</sequence>